<accession>A0A4Q0SZ50</accession>
<dbReference type="Proteomes" id="UP000289437">
    <property type="component" value="Unassembled WGS sequence"/>
</dbReference>
<protein>
    <submittedName>
        <fullName evidence="1">Uncharacterized protein</fullName>
    </submittedName>
</protein>
<gene>
    <name evidence="1" type="ORF">GRAN_4642</name>
</gene>
<proteinExistence type="predicted"/>
<dbReference type="AlphaFoldDB" id="A0A4Q0SZ50"/>
<name>A0A4Q0SZ50_9BACT</name>
<sequence length="138" mass="14990">MPGAGGTSHPSSDAFVFRFVLVNVEEAGPSVSAFNLRLKSGELATLELEPIEKTVQVNELQDYSQQNVRMKHIAPSEEAAIEAVRQQLASDTRIQSATPTQAYQPPFTILEIRHDGTLTLITPPGQCSQEKINMAAGQ</sequence>
<reference evidence="1 2" key="1">
    <citation type="submission" date="2018-11" db="EMBL/GenBank/DDBJ databases">
        <authorList>
            <person name="Mardanov A.V."/>
            <person name="Ravin N.V."/>
            <person name="Dedysh S.N."/>
        </authorList>
    </citation>
    <scope>NUCLEOTIDE SEQUENCE [LARGE SCALE GENOMIC DNA]</scope>
    <source>
        <strain evidence="1 2">AF10</strain>
    </source>
</reference>
<evidence type="ECO:0000313" key="2">
    <source>
        <dbReference type="Proteomes" id="UP000289437"/>
    </source>
</evidence>
<keyword evidence="2" id="KW-1185">Reference proteome</keyword>
<evidence type="ECO:0000313" key="1">
    <source>
        <dbReference type="EMBL" id="RXH54346.1"/>
    </source>
</evidence>
<comment type="caution">
    <text evidence="1">The sequence shown here is derived from an EMBL/GenBank/DDBJ whole genome shotgun (WGS) entry which is preliminary data.</text>
</comment>
<organism evidence="1 2">
    <name type="scientific">Granulicella sibirica</name>
    <dbReference type="NCBI Taxonomy" id="2479048"/>
    <lineage>
        <taxon>Bacteria</taxon>
        <taxon>Pseudomonadati</taxon>
        <taxon>Acidobacteriota</taxon>
        <taxon>Terriglobia</taxon>
        <taxon>Terriglobales</taxon>
        <taxon>Acidobacteriaceae</taxon>
        <taxon>Granulicella</taxon>
    </lineage>
</organism>
<dbReference type="EMBL" id="RDSM01000004">
    <property type="protein sequence ID" value="RXH54346.1"/>
    <property type="molecule type" value="Genomic_DNA"/>
</dbReference>
<reference evidence="2" key="2">
    <citation type="submission" date="2019-02" db="EMBL/GenBank/DDBJ databases">
        <title>Granulicella sibirica sp. nov., a psychrotolerant acidobacterium isolated from an organic soil layer in forested tundra, West Siberia.</title>
        <authorList>
            <person name="Oshkin I.Y."/>
            <person name="Kulichevskaya I.S."/>
            <person name="Rijpstra W.I.C."/>
            <person name="Sinninghe Damste J.S."/>
            <person name="Rakitin A.L."/>
            <person name="Ravin N.V."/>
            <person name="Dedysh S.N."/>
        </authorList>
    </citation>
    <scope>NUCLEOTIDE SEQUENCE [LARGE SCALE GENOMIC DNA]</scope>
    <source>
        <strain evidence="2">AF10</strain>
    </source>
</reference>